<organism evidence="3 4">
    <name type="scientific">Streptomyces vietnamensis</name>
    <dbReference type="NCBI Taxonomy" id="362257"/>
    <lineage>
        <taxon>Bacteria</taxon>
        <taxon>Bacillati</taxon>
        <taxon>Actinomycetota</taxon>
        <taxon>Actinomycetes</taxon>
        <taxon>Kitasatosporales</taxon>
        <taxon>Streptomycetaceae</taxon>
        <taxon>Streptomyces</taxon>
    </lineage>
</organism>
<evidence type="ECO:0000256" key="2">
    <source>
        <dbReference type="SAM" id="Phobius"/>
    </source>
</evidence>
<reference evidence="3 4" key="1">
    <citation type="submission" date="2014-12" db="EMBL/GenBank/DDBJ databases">
        <title>Complete genome sequence of Streptomyces vietnamensis strain GIMV4.0001, a genetic manipulable producer of the benzoisochromanequinone antibiotic granaticin.</title>
        <authorList>
            <person name="Deng M.R."/>
            <person name="Guo J."/>
            <person name="Ma L.Y."/>
            <person name="Feng G.D."/>
            <person name="Mo C.Y."/>
            <person name="Zhu H.H."/>
        </authorList>
    </citation>
    <scope>NUCLEOTIDE SEQUENCE [LARGE SCALE GENOMIC DNA]</scope>
    <source>
        <strain evidence="4">GIMV4.0001</strain>
    </source>
</reference>
<evidence type="ECO:0000256" key="1">
    <source>
        <dbReference type="SAM" id="MobiDB-lite"/>
    </source>
</evidence>
<accession>A0A0B5I784</accession>
<dbReference type="HOGENOM" id="CLU_1991506_0_0_11"/>
<proteinExistence type="predicted"/>
<keyword evidence="2" id="KW-0812">Transmembrane</keyword>
<keyword evidence="2" id="KW-0472">Membrane</keyword>
<evidence type="ECO:0000313" key="4">
    <source>
        <dbReference type="Proteomes" id="UP000031774"/>
    </source>
</evidence>
<dbReference type="AlphaFoldDB" id="A0A0B5I784"/>
<dbReference type="Proteomes" id="UP000031774">
    <property type="component" value="Chromosome"/>
</dbReference>
<evidence type="ECO:0000313" key="3">
    <source>
        <dbReference type="EMBL" id="AJF68466.1"/>
    </source>
</evidence>
<sequence>MRDSGETVPMSASENNGRNPLPWTGPYAVPDRPGLTRVDDPDVDEAYEPAVLAGLRLLPAPSAEAARGTGGGLRAAARAHRTVTAGAAAGTAAALALAYGWGRRTGRLAARRDLGPVALFFERRS</sequence>
<dbReference type="EMBL" id="CP010407">
    <property type="protein sequence ID" value="AJF68466.1"/>
    <property type="molecule type" value="Genomic_DNA"/>
</dbReference>
<keyword evidence="4" id="KW-1185">Reference proteome</keyword>
<dbReference type="KEGG" id="svt:SVTN_33130"/>
<feature type="region of interest" description="Disordered" evidence="1">
    <location>
        <begin position="1"/>
        <end position="41"/>
    </location>
</feature>
<keyword evidence="2" id="KW-1133">Transmembrane helix</keyword>
<name>A0A0B5I784_9ACTN</name>
<dbReference type="STRING" id="362257.SVTN_33130"/>
<feature type="transmembrane region" description="Helical" evidence="2">
    <location>
        <begin position="83"/>
        <end position="102"/>
    </location>
</feature>
<protein>
    <submittedName>
        <fullName evidence="3">Uncharacterized protein</fullName>
    </submittedName>
</protein>
<gene>
    <name evidence="3" type="ORF">SVTN_33130</name>
</gene>